<evidence type="ECO:0000313" key="2">
    <source>
        <dbReference type="Proteomes" id="UP000237000"/>
    </source>
</evidence>
<dbReference type="AlphaFoldDB" id="A0A2P5EAT2"/>
<reference evidence="2" key="1">
    <citation type="submission" date="2016-06" db="EMBL/GenBank/DDBJ databases">
        <title>Parallel loss of symbiosis genes in relatives of nitrogen-fixing non-legume Parasponia.</title>
        <authorList>
            <person name="Van Velzen R."/>
            <person name="Holmer R."/>
            <person name="Bu F."/>
            <person name="Rutten L."/>
            <person name="Van Zeijl A."/>
            <person name="Liu W."/>
            <person name="Santuari L."/>
            <person name="Cao Q."/>
            <person name="Sharma T."/>
            <person name="Shen D."/>
            <person name="Roswanjaya Y."/>
            <person name="Wardhani T."/>
            <person name="Kalhor M.S."/>
            <person name="Jansen J."/>
            <person name="Van den Hoogen J."/>
            <person name="Gungor B."/>
            <person name="Hartog M."/>
            <person name="Hontelez J."/>
            <person name="Verver J."/>
            <person name="Yang W.-C."/>
            <person name="Schijlen E."/>
            <person name="Repin R."/>
            <person name="Schilthuizen M."/>
            <person name="Schranz E."/>
            <person name="Heidstra R."/>
            <person name="Miyata K."/>
            <person name="Fedorova E."/>
            <person name="Kohlen W."/>
            <person name="Bisseling T."/>
            <person name="Smit S."/>
            <person name="Geurts R."/>
        </authorList>
    </citation>
    <scope>NUCLEOTIDE SEQUENCE [LARGE SCALE GENOMIC DNA]</scope>
    <source>
        <strain evidence="2">cv. RG33-2</strain>
    </source>
</reference>
<organism evidence="1 2">
    <name type="scientific">Trema orientale</name>
    <name type="common">Charcoal tree</name>
    <name type="synonym">Celtis orientalis</name>
    <dbReference type="NCBI Taxonomy" id="63057"/>
    <lineage>
        <taxon>Eukaryota</taxon>
        <taxon>Viridiplantae</taxon>
        <taxon>Streptophyta</taxon>
        <taxon>Embryophyta</taxon>
        <taxon>Tracheophyta</taxon>
        <taxon>Spermatophyta</taxon>
        <taxon>Magnoliopsida</taxon>
        <taxon>eudicotyledons</taxon>
        <taxon>Gunneridae</taxon>
        <taxon>Pentapetalae</taxon>
        <taxon>rosids</taxon>
        <taxon>fabids</taxon>
        <taxon>Rosales</taxon>
        <taxon>Cannabaceae</taxon>
        <taxon>Trema</taxon>
    </lineage>
</organism>
<accession>A0A2P5EAT2</accession>
<proteinExistence type="predicted"/>
<protein>
    <submittedName>
        <fullName evidence="1">Uncharacterized protein</fullName>
    </submittedName>
</protein>
<keyword evidence="2" id="KW-1185">Reference proteome</keyword>
<gene>
    <name evidence="1" type="ORF">TorRG33x02_215530</name>
</gene>
<evidence type="ECO:0000313" key="1">
    <source>
        <dbReference type="EMBL" id="PON82624.1"/>
    </source>
</evidence>
<dbReference type="EMBL" id="JXTC01000190">
    <property type="protein sequence ID" value="PON82624.1"/>
    <property type="molecule type" value="Genomic_DNA"/>
</dbReference>
<dbReference type="Proteomes" id="UP000237000">
    <property type="component" value="Unassembled WGS sequence"/>
</dbReference>
<sequence length="209" mass="24108">MGSFYRIVFLWADTITHEFVCGARYGVDLKRSRLGSWERSEASARTAVRRYGHRQRGPVTPHVERYATNALRGWAIFPSSYNECNMGNTKGQEAKEGPVEEALSVQNWINDGGNSIWDALKEEFQMEEASMDEWSDVLNDMTESEIGTIRKFELALYSLDGVRVTEIHESNELRCYNIYYEAPCKTSPRHGVLYALHDRMEWNLWIGPL</sequence>
<dbReference type="InParanoid" id="A0A2P5EAT2"/>
<comment type="caution">
    <text evidence="1">The sequence shown here is derived from an EMBL/GenBank/DDBJ whole genome shotgun (WGS) entry which is preliminary data.</text>
</comment>
<name>A0A2P5EAT2_TREOI</name>